<evidence type="ECO:0000256" key="4">
    <source>
        <dbReference type="ARBA" id="ARBA00022741"/>
    </source>
</evidence>
<evidence type="ECO:0000256" key="9">
    <source>
        <dbReference type="RuleBase" id="RU000325"/>
    </source>
</evidence>
<dbReference type="InterPro" id="IPR033720">
    <property type="entry name" value="EFTU_2"/>
</dbReference>
<evidence type="ECO:0000313" key="12">
    <source>
        <dbReference type="EMBL" id="CAI2369909.1"/>
    </source>
</evidence>
<dbReference type="NCBIfam" id="TIGR00485">
    <property type="entry name" value="EF-Tu"/>
    <property type="match status" value="1"/>
</dbReference>
<evidence type="ECO:0000259" key="10">
    <source>
        <dbReference type="PROSITE" id="PS51722"/>
    </source>
</evidence>
<dbReference type="EMBL" id="DQ114951">
    <property type="protein sequence ID" value="AAZ94901.1"/>
    <property type="molecule type" value="Genomic_DNA"/>
</dbReference>
<dbReference type="InterPro" id="IPR000795">
    <property type="entry name" value="T_Tr_GTP-bd_dom"/>
</dbReference>
<evidence type="ECO:0000256" key="1">
    <source>
        <dbReference type="ARBA" id="ARBA00004467"/>
    </source>
</evidence>
<dbReference type="Gene3D" id="2.40.30.10">
    <property type="entry name" value="Translation factors"/>
    <property type="match status" value="2"/>
</dbReference>
<dbReference type="NCBIfam" id="TIGR00231">
    <property type="entry name" value="small_GTP"/>
    <property type="match status" value="1"/>
</dbReference>
<dbReference type="FunFam" id="3.40.50.300:FF:000003">
    <property type="entry name" value="Elongation factor Tu"/>
    <property type="match status" value="1"/>
</dbReference>
<dbReference type="PROSITE" id="PS00301">
    <property type="entry name" value="G_TR_1"/>
    <property type="match status" value="1"/>
</dbReference>
<evidence type="ECO:0000256" key="7">
    <source>
        <dbReference type="ARBA" id="ARBA00022917"/>
    </source>
</evidence>
<dbReference type="CDD" id="cd01884">
    <property type="entry name" value="EF_Tu"/>
    <property type="match status" value="1"/>
</dbReference>
<dbReference type="EMBL" id="CAMPGE010011065">
    <property type="protein sequence ID" value="CAI2369909.1"/>
    <property type="molecule type" value="Genomic_DNA"/>
</dbReference>
<dbReference type="GO" id="GO:0005739">
    <property type="term" value="C:mitochondrion"/>
    <property type="evidence" value="ECO:0007669"/>
    <property type="project" value="TreeGrafter"/>
</dbReference>
<dbReference type="AlphaFoldDB" id="Q3I4X1"/>
<dbReference type="Proteomes" id="UP001295684">
    <property type="component" value="Unassembled WGS sequence"/>
</dbReference>
<keyword evidence="3" id="KW-0934">Plastid</keyword>
<dbReference type="Pfam" id="PF03144">
    <property type="entry name" value="GTP_EFTU_D2"/>
    <property type="match status" value="1"/>
</dbReference>
<organism evidence="11">
    <name type="scientific">Euplotes crassus</name>
    <dbReference type="NCBI Taxonomy" id="5936"/>
    <lineage>
        <taxon>Eukaryota</taxon>
        <taxon>Sar</taxon>
        <taxon>Alveolata</taxon>
        <taxon>Ciliophora</taxon>
        <taxon>Intramacronucleata</taxon>
        <taxon>Spirotrichea</taxon>
        <taxon>Hypotrichia</taxon>
        <taxon>Euplotida</taxon>
        <taxon>Euplotidae</taxon>
        <taxon>Moneuplotes</taxon>
    </lineage>
</organism>
<reference evidence="11" key="1">
    <citation type="journal article" date="2005" name="Eukaryot. Cell">
        <title>Sequencing of random Euplotes crassus macronuclear genes supports a high frequency of +1 translational frameshifting.</title>
        <authorList>
            <person name="Klobutcher L.A."/>
        </authorList>
    </citation>
    <scope>NUCLEOTIDE SEQUENCE</scope>
    <source>
        <strain evidence="11">X1</strain>
    </source>
</reference>
<dbReference type="NCBIfam" id="NF009373">
    <property type="entry name" value="PRK12736.1"/>
    <property type="match status" value="1"/>
</dbReference>
<dbReference type="Gene3D" id="3.40.50.300">
    <property type="entry name" value="P-loop containing nucleotide triphosphate hydrolases"/>
    <property type="match status" value="1"/>
</dbReference>
<evidence type="ECO:0000313" key="13">
    <source>
        <dbReference type="Proteomes" id="UP001295684"/>
    </source>
</evidence>
<keyword evidence="4 9" id="KW-0547">Nucleotide-binding</keyword>
<dbReference type="CDD" id="cd03707">
    <property type="entry name" value="EFTU_III"/>
    <property type="match status" value="1"/>
</dbReference>
<dbReference type="NCBIfam" id="NF000766">
    <property type="entry name" value="PRK00049.1"/>
    <property type="match status" value="1"/>
</dbReference>
<proteinExistence type="inferred from homology"/>
<dbReference type="PRINTS" id="PR00315">
    <property type="entry name" value="ELONGATNFCT"/>
</dbReference>
<dbReference type="InterPro" id="IPR004541">
    <property type="entry name" value="Transl_elong_EFTu/EF1A_bac/org"/>
</dbReference>
<dbReference type="SUPFAM" id="SSF52540">
    <property type="entry name" value="P-loop containing nucleoside triphosphate hydrolases"/>
    <property type="match status" value="1"/>
</dbReference>
<keyword evidence="8 9" id="KW-0342">GTP-binding</keyword>
<dbReference type="InterPro" id="IPR041709">
    <property type="entry name" value="EF-Tu_GTP-bd"/>
</dbReference>
<dbReference type="InterPro" id="IPR050055">
    <property type="entry name" value="EF-Tu_GTPase"/>
</dbReference>
<dbReference type="FunFam" id="2.40.30.10:FF:000001">
    <property type="entry name" value="Elongation factor Tu"/>
    <property type="match status" value="1"/>
</dbReference>
<dbReference type="NCBIfam" id="NF009372">
    <property type="entry name" value="PRK12735.1"/>
    <property type="match status" value="1"/>
</dbReference>
<dbReference type="GO" id="GO:0070125">
    <property type="term" value="P:mitochondrial translational elongation"/>
    <property type="evidence" value="ECO:0007669"/>
    <property type="project" value="TreeGrafter"/>
</dbReference>
<evidence type="ECO:0000313" key="11">
    <source>
        <dbReference type="EMBL" id="AAZ94901.1"/>
    </source>
</evidence>
<name>Q3I4X1_EUPCR</name>
<dbReference type="InterPro" id="IPR009000">
    <property type="entry name" value="Transl_B-barrel_sf"/>
</dbReference>
<evidence type="ECO:0000256" key="3">
    <source>
        <dbReference type="ARBA" id="ARBA00022640"/>
    </source>
</evidence>
<dbReference type="InterPro" id="IPR031157">
    <property type="entry name" value="G_TR_CS"/>
</dbReference>
<dbReference type="SUPFAM" id="SSF50447">
    <property type="entry name" value="Translation proteins"/>
    <property type="match status" value="1"/>
</dbReference>
<dbReference type="PROSITE" id="PS51722">
    <property type="entry name" value="G_TR_2"/>
    <property type="match status" value="1"/>
</dbReference>
<comment type="function">
    <text evidence="9">This protein promotes the GTP-dependent binding of aminoacyl-tRNA to the A-site of ribosomes during protein biosynthesis.</text>
</comment>
<comment type="subcellular location">
    <subcellularLocation>
        <location evidence="1">Plastid</location>
        <location evidence="1">Apicoplast</location>
    </subcellularLocation>
</comment>
<reference evidence="12" key="2">
    <citation type="submission" date="2023-07" db="EMBL/GenBank/DDBJ databases">
        <authorList>
            <consortium name="AG Swart"/>
            <person name="Singh M."/>
            <person name="Singh A."/>
            <person name="Seah K."/>
            <person name="Emmerich C."/>
        </authorList>
    </citation>
    <scope>NUCLEOTIDE SEQUENCE</scope>
    <source>
        <strain evidence="12">DP1</strain>
    </source>
</reference>
<dbReference type="InterPro" id="IPR009001">
    <property type="entry name" value="Transl_elong_EF1A/Init_IF2_C"/>
</dbReference>
<evidence type="ECO:0000256" key="8">
    <source>
        <dbReference type="ARBA" id="ARBA00023134"/>
    </source>
</evidence>
<protein>
    <recommendedName>
        <fullName evidence="9">Elongation factor Tu</fullName>
    </recommendedName>
</protein>
<evidence type="ECO:0000256" key="5">
    <source>
        <dbReference type="ARBA" id="ARBA00022768"/>
    </source>
</evidence>
<dbReference type="GO" id="GO:0003924">
    <property type="term" value="F:GTPase activity"/>
    <property type="evidence" value="ECO:0007669"/>
    <property type="project" value="UniProtKB-UniRule"/>
</dbReference>
<dbReference type="GO" id="GO:0005525">
    <property type="term" value="F:GTP binding"/>
    <property type="evidence" value="ECO:0007669"/>
    <property type="project" value="UniProtKB-UniRule"/>
</dbReference>
<dbReference type="PANTHER" id="PTHR43721:SF22">
    <property type="entry name" value="ELONGATION FACTOR TU, MITOCHONDRIAL"/>
    <property type="match status" value="1"/>
</dbReference>
<feature type="domain" description="Tr-type G" evidence="10">
    <location>
        <begin position="28"/>
        <end position="224"/>
    </location>
</feature>
<dbReference type="InterPro" id="IPR004161">
    <property type="entry name" value="EFTu-like_2"/>
</dbReference>
<dbReference type="Pfam" id="PF03143">
    <property type="entry name" value="GTP_EFTU_D3"/>
    <property type="match status" value="1"/>
</dbReference>
<dbReference type="PANTHER" id="PTHR43721">
    <property type="entry name" value="ELONGATION FACTOR TU-RELATED"/>
    <property type="match status" value="1"/>
</dbReference>
<keyword evidence="6" id="KW-0933">Apicoplast</keyword>
<evidence type="ECO:0000256" key="2">
    <source>
        <dbReference type="ARBA" id="ARBA00007249"/>
    </source>
</evidence>
<dbReference type="InterPro" id="IPR004160">
    <property type="entry name" value="Transl_elong_EFTu/EF1A_C"/>
</dbReference>
<keyword evidence="7" id="KW-0648">Protein biosynthesis</keyword>
<keyword evidence="13" id="KW-1185">Reference proteome</keyword>
<evidence type="ECO:0000256" key="6">
    <source>
        <dbReference type="ARBA" id="ARBA00022887"/>
    </source>
</evidence>
<dbReference type="Pfam" id="PF00009">
    <property type="entry name" value="GTP_EFTU"/>
    <property type="match status" value="1"/>
</dbReference>
<dbReference type="InterPro" id="IPR027417">
    <property type="entry name" value="P-loop_NTPase"/>
</dbReference>
<keyword evidence="5 9" id="KW-0251">Elongation factor</keyword>
<dbReference type="SUPFAM" id="SSF50465">
    <property type="entry name" value="EF-Tu/eEF-1alpha/eIF2-gamma C-terminal domain"/>
    <property type="match status" value="1"/>
</dbReference>
<dbReference type="InterPro" id="IPR005225">
    <property type="entry name" value="Small_GTP-bd"/>
</dbReference>
<gene>
    <name evidence="12" type="ORF">ECRASSUSDP1_LOCUS11213</name>
</gene>
<dbReference type="OrthoDB" id="2067at2759"/>
<dbReference type="CDD" id="cd03697">
    <property type="entry name" value="EFTU_II"/>
    <property type="match status" value="1"/>
</dbReference>
<sequence>MFRTFYRKQLATQVGGFARSFAKFDRTLEHLNVGTIGHIDHGKTTLTAAITKYLSSTGGTSFHDYSEIDKAPEERSRGITINSTTIEYSSESRHYGHVDCPGHADYVKNMITGAARMDGGILVVSATDGAMPQTREHILLCRQVGVKNIIIFLNKCDQMDDEEMHELVEMEVRELLEDYEYSDDVPLIKGSALLALEGKDDNGLGTSAIQELISTMDSYFEAPTRPIDKDFFMSVESSFNIPGRGTVATGTIDQGICKIGDDVHLIGIDRKPVATTIVGVESFKKTLDRGEAGDNVGVLLRGLNREDVLRGAALVKPGKFTVNRNFNAEIYVLNTDEGGRNKPFFSGYRPQCFIRTADMACAVTLPESAAMAMPGDNLSVALKLDRPLAIEKGNRFALREGGRTVASGVITEVVPDQEEDM</sequence>
<accession>Q3I4X1</accession>
<comment type="similarity">
    <text evidence="2 9">Belongs to the TRAFAC class translation factor GTPase superfamily. Classic translation factor GTPase family. EF-Tu/EF-1A subfamily.</text>
</comment>
<dbReference type="GO" id="GO:0003746">
    <property type="term" value="F:translation elongation factor activity"/>
    <property type="evidence" value="ECO:0007669"/>
    <property type="project" value="UniProtKB-UniRule"/>
</dbReference>